<dbReference type="Pfam" id="PF00849">
    <property type="entry name" value="PseudoU_synth_2"/>
    <property type="match status" value="1"/>
</dbReference>
<reference evidence="6 7" key="1">
    <citation type="submission" date="2016-09" db="EMBL/GenBank/DDBJ databases">
        <authorList>
            <person name="Capua I."/>
            <person name="De Benedictis P."/>
            <person name="Joannis T."/>
            <person name="Lombin L.H."/>
            <person name="Cattoli G."/>
        </authorList>
    </citation>
    <scope>NUCLEOTIDE SEQUENCE [LARGE SCALE GENOMIC DNA]</scope>
    <source>
        <strain evidence="6 7">GluBS11</strain>
    </source>
</reference>
<dbReference type="PANTHER" id="PTHR21600:SF87">
    <property type="entry name" value="RNA PSEUDOURIDYLATE SYNTHASE DOMAIN-CONTAINING PROTEIN 1"/>
    <property type="match status" value="1"/>
</dbReference>
<sequence>MKLNILFEDSHILVCEKPSGVPSQSSRTGTPDMESLLKNYLFEKDPGKGEPYLAMIHRLDQPVQGVMVFGKTPFAAKELSRQVNDGTMKKFYIAVTCGKMPSDEGVLTDYLIKNGRENTSSVASKNALGAKKAELRYKVLERHEEGVNLVEIELITGRHHQIRVQMANAGTPLWGDTKYNKEFAAKEGWSQISLCAFRLTFNHPKTKASMTFSTQPEGPGFERLT</sequence>
<dbReference type="InterPro" id="IPR006145">
    <property type="entry name" value="PsdUridine_synth_RsuA/RluA"/>
</dbReference>
<dbReference type="RefSeq" id="WP_091236757.1">
    <property type="nucleotide sequence ID" value="NZ_FMKA01000040.1"/>
</dbReference>
<dbReference type="SUPFAM" id="SSF55120">
    <property type="entry name" value="Pseudouridine synthase"/>
    <property type="match status" value="1"/>
</dbReference>
<keyword evidence="7" id="KW-1185">Reference proteome</keyword>
<dbReference type="EMBL" id="FMKA01000040">
    <property type="protein sequence ID" value="SCP99385.1"/>
    <property type="molecule type" value="Genomic_DNA"/>
</dbReference>
<evidence type="ECO:0000313" key="7">
    <source>
        <dbReference type="Proteomes" id="UP000199315"/>
    </source>
</evidence>
<evidence type="ECO:0000256" key="2">
    <source>
        <dbReference type="ARBA" id="ARBA00010876"/>
    </source>
</evidence>
<evidence type="ECO:0000313" key="6">
    <source>
        <dbReference type="EMBL" id="SCP99385.1"/>
    </source>
</evidence>
<evidence type="ECO:0000256" key="4">
    <source>
        <dbReference type="ARBA" id="ARBA00033164"/>
    </source>
</evidence>
<dbReference type="PANTHER" id="PTHR21600">
    <property type="entry name" value="MITOCHONDRIAL RNA PSEUDOURIDINE SYNTHASE"/>
    <property type="match status" value="1"/>
</dbReference>
<dbReference type="CDD" id="cd02869">
    <property type="entry name" value="PseudoU_synth_RluA_like"/>
    <property type="match status" value="1"/>
</dbReference>
<organism evidence="6 7">
    <name type="scientific">Anaerobium acetethylicum</name>
    <dbReference type="NCBI Taxonomy" id="1619234"/>
    <lineage>
        <taxon>Bacteria</taxon>
        <taxon>Bacillati</taxon>
        <taxon>Bacillota</taxon>
        <taxon>Clostridia</taxon>
        <taxon>Lachnospirales</taxon>
        <taxon>Lachnospiraceae</taxon>
        <taxon>Anaerobium</taxon>
    </lineage>
</organism>
<dbReference type="Gene3D" id="3.30.2350.10">
    <property type="entry name" value="Pseudouridine synthase"/>
    <property type="match status" value="1"/>
</dbReference>
<dbReference type="AlphaFoldDB" id="A0A1D3TY70"/>
<dbReference type="GO" id="GO:0009982">
    <property type="term" value="F:pseudouridine synthase activity"/>
    <property type="evidence" value="ECO:0007669"/>
    <property type="project" value="InterPro"/>
</dbReference>
<comment type="similarity">
    <text evidence="2">Belongs to the pseudouridine synthase RluA family.</text>
</comment>
<name>A0A1D3TY70_9FIRM</name>
<dbReference type="Proteomes" id="UP000199315">
    <property type="component" value="Unassembled WGS sequence"/>
</dbReference>
<comment type="catalytic activity">
    <reaction evidence="1">
        <text>a uridine in RNA = a pseudouridine in RNA</text>
        <dbReference type="Rhea" id="RHEA:48348"/>
        <dbReference type="Rhea" id="RHEA-COMP:12068"/>
        <dbReference type="Rhea" id="RHEA-COMP:12069"/>
        <dbReference type="ChEBI" id="CHEBI:65314"/>
        <dbReference type="ChEBI" id="CHEBI:65315"/>
    </reaction>
</comment>
<evidence type="ECO:0000256" key="1">
    <source>
        <dbReference type="ARBA" id="ARBA00000073"/>
    </source>
</evidence>
<dbReference type="GO" id="GO:0003723">
    <property type="term" value="F:RNA binding"/>
    <property type="evidence" value="ECO:0007669"/>
    <property type="project" value="InterPro"/>
</dbReference>
<evidence type="ECO:0000259" key="5">
    <source>
        <dbReference type="Pfam" id="PF00849"/>
    </source>
</evidence>
<dbReference type="GO" id="GO:0000455">
    <property type="term" value="P:enzyme-directed rRNA pseudouridine synthesis"/>
    <property type="evidence" value="ECO:0007669"/>
    <property type="project" value="TreeGrafter"/>
</dbReference>
<accession>A0A1D3TY70</accession>
<dbReference type="InterPro" id="IPR050188">
    <property type="entry name" value="RluA_PseudoU_synthase"/>
</dbReference>
<proteinExistence type="inferred from homology"/>
<feature type="domain" description="Pseudouridine synthase RsuA/RluA-like" evidence="5">
    <location>
        <begin position="11"/>
        <end position="167"/>
    </location>
</feature>
<dbReference type="STRING" id="1619234.SAMN05421730_10402"/>
<dbReference type="OrthoDB" id="9807829at2"/>
<evidence type="ECO:0000256" key="3">
    <source>
        <dbReference type="ARBA" id="ARBA00031870"/>
    </source>
</evidence>
<protein>
    <recommendedName>
        <fullName evidence="3">RNA pseudouridylate synthase</fullName>
    </recommendedName>
    <alternativeName>
        <fullName evidence="4">RNA-uridine isomerase</fullName>
    </alternativeName>
</protein>
<gene>
    <name evidence="6" type="ORF">SAMN05421730_10402</name>
</gene>
<dbReference type="InterPro" id="IPR020103">
    <property type="entry name" value="PsdUridine_synth_cat_dom_sf"/>
</dbReference>
<dbReference type="GO" id="GO:0140098">
    <property type="term" value="F:catalytic activity, acting on RNA"/>
    <property type="evidence" value="ECO:0007669"/>
    <property type="project" value="UniProtKB-ARBA"/>
</dbReference>